<dbReference type="EMBL" id="FOSW01000010">
    <property type="protein sequence ID" value="SFL37708.1"/>
    <property type="molecule type" value="Genomic_DNA"/>
</dbReference>
<protein>
    <recommendedName>
        <fullName evidence="3">DUF91 domain-containing protein</fullName>
    </recommendedName>
</protein>
<gene>
    <name evidence="1" type="ORF">SAMN04488085_11054</name>
</gene>
<dbReference type="InParanoid" id="A0A1I4H5Z5"/>
<dbReference type="OrthoDB" id="506280at2"/>
<evidence type="ECO:0008006" key="3">
    <source>
        <dbReference type="Google" id="ProtNLM"/>
    </source>
</evidence>
<dbReference type="Gene3D" id="3.40.1350.10">
    <property type="match status" value="1"/>
</dbReference>
<keyword evidence="2" id="KW-1185">Reference proteome</keyword>
<dbReference type="InterPro" id="IPR011856">
    <property type="entry name" value="tRNA_endonuc-like_dom_sf"/>
</dbReference>
<dbReference type="AlphaFoldDB" id="A0A1I4H5Z5"/>
<sequence length="384" mass="42652">MTLPAEGIFLRSGDGLAVLKQTAYDSEAILQTALAQYPEFIAGPTTTGDDEARLLLIRREMQVPGGQEKQGAFSLDHLFVDAEGVPVLVEVKRSSDTRIRREVVGQMLDYAANAVKYWPLASLQQSLAQTAAERNASPEELIEELHPGVDPDEFWRTVETNLKAGRVRLVFVADKLPEELERIIEFLNEQMNPAEVLGVELQQFTGSQHTVYVPRLVGRTSGAVMTKSGGAASGRQWHYESFFAAAEGRCSPAEVALMRRLVDDVESRGQRINWGRGITPGLSGWYRIDDRPAGVWSINANNESPSTRAYLVLYFADLLPRLGVERIEKAARRLEEIPPLMQKIQDARHSGWKKYPSLYLADVAGDQHKEQVLVDAIGELLAEA</sequence>
<evidence type="ECO:0000313" key="2">
    <source>
        <dbReference type="Proteomes" id="UP000199152"/>
    </source>
</evidence>
<dbReference type="RefSeq" id="WP_091326518.1">
    <property type="nucleotide sequence ID" value="NZ_FOSW01000010.1"/>
</dbReference>
<accession>A0A1I4H5Z5</accession>
<dbReference type="GO" id="GO:0003676">
    <property type="term" value="F:nucleic acid binding"/>
    <property type="evidence" value="ECO:0007669"/>
    <property type="project" value="InterPro"/>
</dbReference>
<name>A0A1I4H5Z5_9ACTN</name>
<dbReference type="Proteomes" id="UP000199152">
    <property type="component" value="Unassembled WGS sequence"/>
</dbReference>
<organism evidence="1 2">
    <name type="scientific">Geodermatophilus ruber</name>
    <dbReference type="NCBI Taxonomy" id="504800"/>
    <lineage>
        <taxon>Bacteria</taxon>
        <taxon>Bacillati</taxon>
        <taxon>Actinomycetota</taxon>
        <taxon>Actinomycetes</taxon>
        <taxon>Geodermatophilales</taxon>
        <taxon>Geodermatophilaceae</taxon>
        <taxon>Geodermatophilus</taxon>
    </lineage>
</organism>
<evidence type="ECO:0000313" key="1">
    <source>
        <dbReference type="EMBL" id="SFL37708.1"/>
    </source>
</evidence>
<dbReference type="STRING" id="504800.SAMN04488085_11054"/>
<proteinExistence type="predicted"/>
<reference evidence="1 2" key="1">
    <citation type="submission" date="2016-10" db="EMBL/GenBank/DDBJ databases">
        <authorList>
            <person name="de Groot N.N."/>
        </authorList>
    </citation>
    <scope>NUCLEOTIDE SEQUENCE [LARGE SCALE GENOMIC DNA]</scope>
    <source>
        <strain evidence="1 2">DSM 45317</strain>
    </source>
</reference>